<name>A0A375AE83_9GAMM</name>
<keyword evidence="2" id="KW-1133">Transmembrane helix</keyword>
<evidence type="ECO:0000313" key="6">
    <source>
        <dbReference type="Proteomes" id="UP000294820"/>
    </source>
</evidence>
<evidence type="ECO:0000259" key="3">
    <source>
        <dbReference type="Pfam" id="PF04225"/>
    </source>
</evidence>
<feature type="domain" description="Opacity-associated protein A-like N-terminal" evidence="4">
    <location>
        <begin position="56"/>
        <end position="82"/>
    </location>
</feature>
<dbReference type="Pfam" id="PF08525">
    <property type="entry name" value="OapA_N"/>
    <property type="match status" value="1"/>
</dbReference>
<dbReference type="GO" id="GO:0042834">
    <property type="term" value="F:peptidoglycan binding"/>
    <property type="evidence" value="ECO:0007669"/>
    <property type="project" value="InterPro"/>
</dbReference>
<evidence type="ECO:0000256" key="2">
    <source>
        <dbReference type="SAM" id="Phobius"/>
    </source>
</evidence>
<sequence length="211" mass="23278">MIPVESQGNTEDDSLDDGISGAQDTLTTASPPPRRRVRPLPSWLNTLWHMPDNFSWMDPLPYFHRRCIFIVLGLLLLVLLWPGPAPAPAIPRLVDVPLSQHAPIQAQLVSPVDTPTQPPPPAPEANWHTYQIASGQTLAQLFRDNNLPVNDVFAMAQVEGQGKPLSNLRTGQSIRLQRNAQGIVTQLATDTPDGKPVLFARQQDGSFIRVH</sequence>
<keyword evidence="6" id="KW-1185">Reference proteome</keyword>
<dbReference type="AlphaFoldDB" id="A0A375AE83"/>
<feature type="domain" description="Opacity-associated protein A LysM-like" evidence="3">
    <location>
        <begin position="126"/>
        <end position="210"/>
    </location>
</feature>
<dbReference type="Gene3D" id="3.10.450.350">
    <property type="match status" value="1"/>
</dbReference>
<proteinExistence type="predicted"/>
<reference evidence="5 6" key="1">
    <citation type="submission" date="2016-09" db="EMBL/GenBank/DDBJ databases">
        <authorList>
            <person name="Reverchon S."/>
            <person name="Nasser W."/>
            <person name="Leonard S."/>
            <person name="Brochier C."/>
            <person name="Duprey A."/>
        </authorList>
    </citation>
    <scope>NUCLEOTIDE SEQUENCE [LARGE SCALE GENOMIC DNA]</scope>
    <source>
        <strain evidence="5 6">174/2</strain>
    </source>
</reference>
<keyword evidence="2" id="KW-0472">Membrane</keyword>
<organism evidence="5 6">
    <name type="scientific">Dickeya aquatica</name>
    <dbReference type="NCBI Taxonomy" id="1401087"/>
    <lineage>
        <taxon>Bacteria</taxon>
        <taxon>Pseudomonadati</taxon>
        <taxon>Pseudomonadota</taxon>
        <taxon>Gammaproteobacteria</taxon>
        <taxon>Enterobacterales</taxon>
        <taxon>Pectobacteriaceae</taxon>
        <taxon>Dickeya</taxon>
    </lineage>
</organism>
<dbReference type="EMBL" id="LT615367">
    <property type="protein sequence ID" value="SLM64398.1"/>
    <property type="molecule type" value="Genomic_DNA"/>
</dbReference>
<gene>
    <name evidence="5" type="ORF">DAQ1742_03601</name>
</gene>
<evidence type="ECO:0000259" key="4">
    <source>
        <dbReference type="Pfam" id="PF08525"/>
    </source>
</evidence>
<dbReference type="KEGG" id="daq:DAQ1742_03601"/>
<dbReference type="InterPro" id="IPR013731">
    <property type="entry name" value="OapA_N"/>
</dbReference>
<evidence type="ECO:0000256" key="1">
    <source>
        <dbReference type="SAM" id="MobiDB-lite"/>
    </source>
</evidence>
<evidence type="ECO:0000313" key="5">
    <source>
        <dbReference type="EMBL" id="SLM64398.1"/>
    </source>
</evidence>
<feature type="transmembrane region" description="Helical" evidence="2">
    <location>
        <begin position="63"/>
        <end position="82"/>
    </location>
</feature>
<dbReference type="Proteomes" id="UP000294820">
    <property type="component" value="Chromosome 1"/>
</dbReference>
<feature type="region of interest" description="Disordered" evidence="1">
    <location>
        <begin position="1"/>
        <end position="37"/>
    </location>
</feature>
<protein>
    <submittedName>
        <fullName evidence="5">Cell envelope opacity-associated protein A</fullName>
    </submittedName>
</protein>
<dbReference type="InterPro" id="IPR007340">
    <property type="entry name" value="LysM_Opacity-associatedA"/>
</dbReference>
<dbReference type="Pfam" id="PF04225">
    <property type="entry name" value="LysM_OapA"/>
    <property type="match status" value="1"/>
</dbReference>
<accession>A0A375AE83</accession>
<keyword evidence="2" id="KW-0812">Transmembrane</keyword>